<dbReference type="SUPFAM" id="SSF90112">
    <property type="entry name" value="Neurotransmitter-gated ion-channel transmembrane pore"/>
    <property type="match status" value="1"/>
</dbReference>
<keyword evidence="1" id="KW-1133">Transmembrane helix</keyword>
<dbReference type="AlphaFoldDB" id="A0AAV2IB81"/>
<dbReference type="InterPro" id="IPR036719">
    <property type="entry name" value="Neuro-gated_channel_TM_sf"/>
</dbReference>
<feature type="transmembrane region" description="Helical" evidence="1">
    <location>
        <begin position="70"/>
        <end position="94"/>
    </location>
</feature>
<dbReference type="GO" id="GO:0016020">
    <property type="term" value="C:membrane"/>
    <property type="evidence" value="ECO:0007669"/>
    <property type="project" value="InterPro"/>
</dbReference>
<evidence type="ECO:0000256" key="1">
    <source>
        <dbReference type="SAM" id="Phobius"/>
    </source>
</evidence>
<dbReference type="EMBL" id="CAXITT010000523">
    <property type="protein sequence ID" value="CAL1543068.1"/>
    <property type="molecule type" value="Genomic_DNA"/>
</dbReference>
<reference evidence="3 4" key="1">
    <citation type="submission" date="2024-04" db="EMBL/GenBank/DDBJ databases">
        <authorList>
            <consortium name="Genoscope - CEA"/>
            <person name="William W."/>
        </authorList>
    </citation>
    <scope>NUCLEOTIDE SEQUENCE [LARGE SCALE GENOMIC DNA]</scope>
</reference>
<keyword evidence="1" id="KW-0812">Transmembrane</keyword>
<dbReference type="InterPro" id="IPR006201">
    <property type="entry name" value="Neur_channel"/>
</dbReference>
<dbReference type="PANTHER" id="PTHR18945">
    <property type="entry name" value="NEUROTRANSMITTER GATED ION CHANNEL"/>
    <property type="match status" value="1"/>
</dbReference>
<comment type="caution">
    <text evidence="3">The sequence shown here is derived from an EMBL/GenBank/DDBJ whole genome shotgun (WGS) entry which is preliminary data.</text>
</comment>
<evidence type="ECO:0000259" key="2">
    <source>
        <dbReference type="Pfam" id="PF02932"/>
    </source>
</evidence>
<keyword evidence="4" id="KW-1185">Reference proteome</keyword>
<dbReference type="GO" id="GO:0004888">
    <property type="term" value="F:transmembrane signaling receptor activity"/>
    <property type="evidence" value="ECO:0007669"/>
    <property type="project" value="InterPro"/>
</dbReference>
<dbReference type="InterPro" id="IPR038050">
    <property type="entry name" value="Neuro_actylchol_rec"/>
</dbReference>
<dbReference type="Gene3D" id="1.20.58.390">
    <property type="entry name" value="Neurotransmitter-gated ion-channel transmembrane domain"/>
    <property type="match status" value="1"/>
</dbReference>
<keyword evidence="1" id="KW-0472">Membrane</keyword>
<evidence type="ECO:0000313" key="4">
    <source>
        <dbReference type="Proteomes" id="UP001497497"/>
    </source>
</evidence>
<name>A0AAV2IB81_LYMST</name>
<sequence>SIFPVVVRHLTSVLCSIKLATTDQPIILDDIMANGQFWVSSEGTFLRALQYGVKHYVHLSFKLKLRRRPAYLAMTLLTPVTLLAVLCVVSFFLSPEEPEKVSVAITVLLSFTVFLGVIDTGLPETSDNMCLIVVYVDSLLLLSFLCVAGNAMVIVIHRRDLKSRDLNQVPKHSNVTSAFPRHQALAITDKSKHFLTASNDLKNLIFNINYSDSKGAAAAPGASNTETPTRAEKLNRFFLMVNIFALLAI</sequence>
<gene>
    <name evidence="3" type="ORF">GSLYS_00016602001</name>
</gene>
<proteinExistence type="predicted"/>
<dbReference type="GO" id="GO:0005216">
    <property type="term" value="F:monoatomic ion channel activity"/>
    <property type="evidence" value="ECO:0007669"/>
    <property type="project" value="InterPro"/>
</dbReference>
<feature type="non-terminal residue" evidence="3">
    <location>
        <position position="249"/>
    </location>
</feature>
<dbReference type="Proteomes" id="UP001497497">
    <property type="component" value="Unassembled WGS sequence"/>
</dbReference>
<protein>
    <recommendedName>
        <fullName evidence="2">Neurotransmitter-gated ion-channel transmembrane domain-containing protein</fullName>
    </recommendedName>
</protein>
<accession>A0AAV2IB81</accession>
<evidence type="ECO:0000313" key="3">
    <source>
        <dbReference type="EMBL" id="CAL1543068.1"/>
    </source>
</evidence>
<dbReference type="CDD" id="cd19051">
    <property type="entry name" value="LGIC_TM_cation"/>
    <property type="match status" value="1"/>
</dbReference>
<feature type="domain" description="Neurotransmitter-gated ion-channel transmembrane" evidence="2">
    <location>
        <begin position="77"/>
        <end position="182"/>
    </location>
</feature>
<feature type="transmembrane region" description="Helical" evidence="1">
    <location>
        <begin position="138"/>
        <end position="156"/>
    </location>
</feature>
<organism evidence="3 4">
    <name type="scientific">Lymnaea stagnalis</name>
    <name type="common">Great pond snail</name>
    <name type="synonym">Helix stagnalis</name>
    <dbReference type="NCBI Taxonomy" id="6523"/>
    <lineage>
        <taxon>Eukaryota</taxon>
        <taxon>Metazoa</taxon>
        <taxon>Spiralia</taxon>
        <taxon>Lophotrochozoa</taxon>
        <taxon>Mollusca</taxon>
        <taxon>Gastropoda</taxon>
        <taxon>Heterobranchia</taxon>
        <taxon>Euthyneura</taxon>
        <taxon>Panpulmonata</taxon>
        <taxon>Hygrophila</taxon>
        <taxon>Lymnaeoidea</taxon>
        <taxon>Lymnaeidae</taxon>
        <taxon>Lymnaea</taxon>
    </lineage>
</organism>
<dbReference type="InterPro" id="IPR006029">
    <property type="entry name" value="Neurotrans-gated_channel_TM"/>
</dbReference>
<dbReference type="Pfam" id="PF02932">
    <property type="entry name" value="Neur_chan_memb"/>
    <property type="match status" value="1"/>
</dbReference>
<feature type="transmembrane region" description="Helical" evidence="1">
    <location>
        <begin position="101"/>
        <end position="118"/>
    </location>
</feature>
<feature type="non-terminal residue" evidence="3">
    <location>
        <position position="1"/>
    </location>
</feature>